<organism evidence="1 2">
    <name type="scientific">Nocardia rhizosphaerihabitans</name>
    <dbReference type="NCBI Taxonomy" id="1691570"/>
    <lineage>
        <taxon>Bacteria</taxon>
        <taxon>Bacillati</taxon>
        <taxon>Actinomycetota</taxon>
        <taxon>Actinomycetes</taxon>
        <taxon>Mycobacteriales</taxon>
        <taxon>Nocardiaceae</taxon>
        <taxon>Nocardia</taxon>
    </lineage>
</organism>
<proteinExistence type="predicted"/>
<evidence type="ECO:0000313" key="2">
    <source>
        <dbReference type="Proteomes" id="UP000658127"/>
    </source>
</evidence>
<dbReference type="InterPro" id="IPR029032">
    <property type="entry name" value="AhpD-like"/>
</dbReference>
<sequence length="165" mass="17734">MRHEDTKQAMLRVLVDRILHGEGATSPDQRQRAFDNNDVAPPLHTVVDKVTTRPAAITDADFAAARESGFSEDQLFELVIAAAVGQSARLYSAGLTALAEAGTVTAEDMRQVLAVGVSHQQVRDALAVCASFNTTNRLADAFGFEQLSPAGFEAGAAYLIRRGYR</sequence>
<dbReference type="PANTHER" id="PTHR35446">
    <property type="entry name" value="SI:CH211-175M2.5"/>
    <property type="match status" value="1"/>
</dbReference>
<evidence type="ECO:0000313" key="1">
    <source>
        <dbReference type="EMBL" id="GGN82668.1"/>
    </source>
</evidence>
<dbReference type="Gene3D" id="1.20.1290.10">
    <property type="entry name" value="AhpD-like"/>
    <property type="match status" value="2"/>
</dbReference>
<reference evidence="2" key="1">
    <citation type="journal article" date="2019" name="Int. J. Syst. Evol. Microbiol.">
        <title>The Global Catalogue of Microorganisms (GCM) 10K type strain sequencing project: providing services to taxonomists for standard genome sequencing and annotation.</title>
        <authorList>
            <consortium name="The Broad Institute Genomics Platform"/>
            <consortium name="The Broad Institute Genome Sequencing Center for Infectious Disease"/>
            <person name="Wu L."/>
            <person name="Ma J."/>
        </authorList>
    </citation>
    <scope>NUCLEOTIDE SEQUENCE [LARGE SCALE GENOMIC DNA]</scope>
    <source>
        <strain evidence="2">CGMCC 4.7329</strain>
    </source>
</reference>
<dbReference type="EMBL" id="BMNE01000003">
    <property type="protein sequence ID" value="GGN82668.1"/>
    <property type="molecule type" value="Genomic_DNA"/>
</dbReference>
<comment type="caution">
    <text evidence="1">The sequence shown here is derived from an EMBL/GenBank/DDBJ whole genome shotgun (WGS) entry which is preliminary data.</text>
</comment>
<name>A0ABQ2KGD2_9NOCA</name>
<evidence type="ECO:0008006" key="3">
    <source>
        <dbReference type="Google" id="ProtNLM"/>
    </source>
</evidence>
<dbReference type="SUPFAM" id="SSF69118">
    <property type="entry name" value="AhpD-like"/>
    <property type="match status" value="2"/>
</dbReference>
<protein>
    <recommendedName>
        <fullName evidence="3">Carboxymuconolactone decarboxylase-like domain-containing protein</fullName>
    </recommendedName>
</protein>
<gene>
    <name evidence="1" type="ORF">GCM10011610_34250</name>
</gene>
<accession>A0ABQ2KGD2</accession>
<keyword evidence="2" id="KW-1185">Reference proteome</keyword>
<dbReference type="PANTHER" id="PTHR35446:SF2">
    <property type="entry name" value="CARBOXYMUCONOLACTONE DECARBOXYLASE-LIKE DOMAIN-CONTAINING PROTEIN"/>
    <property type="match status" value="1"/>
</dbReference>
<dbReference type="Proteomes" id="UP000658127">
    <property type="component" value="Unassembled WGS sequence"/>
</dbReference>